<dbReference type="EMBL" id="MU277212">
    <property type="protein sequence ID" value="KAI0061393.1"/>
    <property type="molecule type" value="Genomic_DNA"/>
</dbReference>
<proteinExistence type="predicted"/>
<evidence type="ECO:0000313" key="2">
    <source>
        <dbReference type="Proteomes" id="UP000814140"/>
    </source>
</evidence>
<dbReference type="Proteomes" id="UP000814140">
    <property type="component" value="Unassembled WGS sequence"/>
</dbReference>
<organism evidence="1 2">
    <name type="scientific">Artomyces pyxidatus</name>
    <dbReference type="NCBI Taxonomy" id="48021"/>
    <lineage>
        <taxon>Eukaryota</taxon>
        <taxon>Fungi</taxon>
        <taxon>Dikarya</taxon>
        <taxon>Basidiomycota</taxon>
        <taxon>Agaricomycotina</taxon>
        <taxon>Agaricomycetes</taxon>
        <taxon>Russulales</taxon>
        <taxon>Auriscalpiaceae</taxon>
        <taxon>Artomyces</taxon>
    </lineage>
</organism>
<name>A0ACB8SY02_9AGAM</name>
<protein>
    <submittedName>
        <fullName evidence="1">TPR-like protein</fullName>
    </submittedName>
</protein>
<sequence length="1341" mass="148365">MSQYAVEFLRAVDAHADVFGPLKSVVGGALYVAETVKKFKSNKSHWDRFAAHIQDCLACVLLPENNRDPDDDRKEHMKVLASTLDDIMAEIETIHEKKGLQRFGAFLKDPEKIARMRQKFDDAICVFQLKHAIASERDITEILKGLNAATIQSMVQDILEKFGNTMVHDIVVANVIRDAFPTPAGATWRPEQACSPGTRVAVLEEIEAWIDSDDPTKKIFLISDVAGSGKSAIAHAICQRRKKHLVSHFFFARGISARDDYGVLLGYIIRDLAVLTKTLGQEIGSIFEQDRTLLVAGPSRQFDDIIMPLCRLYPTDRPILIVIDALDEGHKDGDRAHRELLRILRDQIYGLPGNFRILVTCRPDSRIMPFLENKPHVLQLETTLCGNAAEHDISVYVGFRLEQLREMVLSESLPEDLTTLSHTLIQKSEGLFIWVATIIDFAETFLNPIQQLQRLLAEHIPDMDALYQAILDHCNWADPDFKKGYYLLMGTVLAARSPLTLAAMKALHKNAIPFGNMQKSSLRSLLSGLDANDKPVQILHLSLREFLTLHTSKQYAIMEREHSQRLALMCLDTLNTELSNDIAGLGYSSIDPVKPLPDIGVIADHLLYACRFWTVHIVDLEEQDLTEKFLETFSHFVKNNLVTWMEVVTVKDRFQPLDSVRNWAKASKLSHVKFTPNLADLLNNLSTCLSDVGQVMEALEAIKEAAAMYKTLALDQPVKFTPNLATSLNNLSNCLAYVGQVSEALKVIEEAVTMYRALAVDQPVKFTPDLAMVLDNLSSCLSDVGQVLEALQAIKEAVTIRRKLAVDQPVKFTPNLADSLNNLSNLLSDVGQIVEALEAIREAVTMYKTLAKDQPVKFTPSLATSLNNFSNCLSYAGYVPEALEAIKEAVLYYRALAGNQPTRFTSNLAHSLNNLSNCLSDVGQVSDTLQAIREAVSIYRILATDHPDRYTPDLAMSLDNLSSSLSDVGHSLEALQAIKEAVTIRRRLVVNQPVKFTPGLADSLNNLSNCLLSVGQVVEALEAIKEAVTMYKTLAADQPERFTQDLADSLNNLSNCLSYVGEVSEALQAINEAVAIYRTLAVDQPAKSTSNLATSLNNLSSCLSDVGQVSEGLQAIQEAVTIRRRLAVCQPVKFIPDLADSLNNLSNRLSDVGQVSEALEAIKEAVTLYRTLAVDQPVKFAPNLAMSLNNLSSCLSSVGQVSEALRAIKEAVTIRRKLAVDQPVKFTPDLADSLNNLSNCLSDVGQISEAVEVIKEAVVIYRSLIVDQPAKFTLDLAWSLKDYALYLSAMSSESEALKSIEEAVVLYKDLAADNPERFQKHLDQALRIMSACATVICKDHI</sequence>
<keyword evidence="2" id="KW-1185">Reference proteome</keyword>
<evidence type="ECO:0000313" key="1">
    <source>
        <dbReference type="EMBL" id="KAI0061393.1"/>
    </source>
</evidence>
<comment type="caution">
    <text evidence="1">The sequence shown here is derived from an EMBL/GenBank/DDBJ whole genome shotgun (WGS) entry which is preliminary data.</text>
</comment>
<reference evidence="1" key="1">
    <citation type="submission" date="2021-03" db="EMBL/GenBank/DDBJ databases">
        <authorList>
            <consortium name="DOE Joint Genome Institute"/>
            <person name="Ahrendt S."/>
            <person name="Looney B.P."/>
            <person name="Miyauchi S."/>
            <person name="Morin E."/>
            <person name="Drula E."/>
            <person name="Courty P.E."/>
            <person name="Chicoki N."/>
            <person name="Fauchery L."/>
            <person name="Kohler A."/>
            <person name="Kuo A."/>
            <person name="Labutti K."/>
            <person name="Pangilinan J."/>
            <person name="Lipzen A."/>
            <person name="Riley R."/>
            <person name="Andreopoulos W."/>
            <person name="He G."/>
            <person name="Johnson J."/>
            <person name="Barry K.W."/>
            <person name="Grigoriev I.V."/>
            <person name="Nagy L."/>
            <person name="Hibbett D."/>
            <person name="Henrissat B."/>
            <person name="Matheny P.B."/>
            <person name="Labbe J."/>
            <person name="Martin F."/>
        </authorList>
    </citation>
    <scope>NUCLEOTIDE SEQUENCE</scope>
    <source>
        <strain evidence="1">HHB10654</strain>
    </source>
</reference>
<gene>
    <name evidence="1" type="ORF">BV25DRAFT_1857267</name>
</gene>
<accession>A0ACB8SY02</accession>
<reference evidence="1" key="2">
    <citation type="journal article" date="2022" name="New Phytol.">
        <title>Evolutionary transition to the ectomycorrhizal habit in the genomes of a hyperdiverse lineage of mushroom-forming fungi.</title>
        <authorList>
            <person name="Looney B."/>
            <person name="Miyauchi S."/>
            <person name="Morin E."/>
            <person name="Drula E."/>
            <person name="Courty P.E."/>
            <person name="Kohler A."/>
            <person name="Kuo A."/>
            <person name="LaButti K."/>
            <person name="Pangilinan J."/>
            <person name="Lipzen A."/>
            <person name="Riley R."/>
            <person name="Andreopoulos W."/>
            <person name="He G."/>
            <person name="Johnson J."/>
            <person name="Nolan M."/>
            <person name="Tritt A."/>
            <person name="Barry K.W."/>
            <person name="Grigoriev I.V."/>
            <person name="Nagy L.G."/>
            <person name="Hibbett D."/>
            <person name="Henrissat B."/>
            <person name="Matheny P.B."/>
            <person name="Labbe J."/>
            <person name="Martin F.M."/>
        </authorList>
    </citation>
    <scope>NUCLEOTIDE SEQUENCE</scope>
    <source>
        <strain evidence="1">HHB10654</strain>
    </source>
</reference>